<protein>
    <submittedName>
        <fullName evidence="2">Uncharacterized protein</fullName>
    </submittedName>
</protein>
<accession>A0A0D2PAE2</accession>
<evidence type="ECO:0000313" key="3">
    <source>
        <dbReference type="Proteomes" id="UP000054270"/>
    </source>
</evidence>
<sequence>MWSAVACGVRAVLHCGRRTTSKRCGMSLDADRAGECASVAPRTHARRRRPEGSVRRAH</sequence>
<proteinExistence type="predicted"/>
<organism evidence="2 3">
    <name type="scientific">Hypholoma sublateritium (strain FD-334 SS-4)</name>
    <dbReference type="NCBI Taxonomy" id="945553"/>
    <lineage>
        <taxon>Eukaryota</taxon>
        <taxon>Fungi</taxon>
        <taxon>Dikarya</taxon>
        <taxon>Basidiomycota</taxon>
        <taxon>Agaricomycotina</taxon>
        <taxon>Agaricomycetes</taxon>
        <taxon>Agaricomycetidae</taxon>
        <taxon>Agaricales</taxon>
        <taxon>Agaricineae</taxon>
        <taxon>Strophariaceae</taxon>
        <taxon>Hypholoma</taxon>
    </lineage>
</organism>
<name>A0A0D2PAE2_HYPSF</name>
<gene>
    <name evidence="2" type="ORF">HYPSUDRAFT_1026367</name>
</gene>
<dbReference type="AlphaFoldDB" id="A0A0D2PAE2"/>
<reference evidence="3" key="1">
    <citation type="submission" date="2014-04" db="EMBL/GenBank/DDBJ databases">
        <title>Evolutionary Origins and Diversification of the Mycorrhizal Mutualists.</title>
        <authorList>
            <consortium name="DOE Joint Genome Institute"/>
            <consortium name="Mycorrhizal Genomics Consortium"/>
            <person name="Kohler A."/>
            <person name="Kuo A."/>
            <person name="Nagy L.G."/>
            <person name="Floudas D."/>
            <person name="Copeland A."/>
            <person name="Barry K.W."/>
            <person name="Cichocki N."/>
            <person name="Veneault-Fourrey C."/>
            <person name="LaButti K."/>
            <person name="Lindquist E.A."/>
            <person name="Lipzen A."/>
            <person name="Lundell T."/>
            <person name="Morin E."/>
            <person name="Murat C."/>
            <person name="Riley R."/>
            <person name="Ohm R."/>
            <person name="Sun H."/>
            <person name="Tunlid A."/>
            <person name="Henrissat B."/>
            <person name="Grigoriev I.V."/>
            <person name="Hibbett D.S."/>
            <person name="Martin F."/>
        </authorList>
    </citation>
    <scope>NUCLEOTIDE SEQUENCE [LARGE SCALE GENOMIC DNA]</scope>
    <source>
        <strain evidence="3">FD-334 SS-4</strain>
    </source>
</reference>
<feature type="region of interest" description="Disordered" evidence="1">
    <location>
        <begin position="36"/>
        <end position="58"/>
    </location>
</feature>
<dbReference type="EMBL" id="KN817606">
    <property type="protein sequence ID" value="KJA17290.1"/>
    <property type="molecule type" value="Genomic_DNA"/>
</dbReference>
<keyword evidence="3" id="KW-1185">Reference proteome</keyword>
<evidence type="ECO:0000313" key="2">
    <source>
        <dbReference type="EMBL" id="KJA17290.1"/>
    </source>
</evidence>
<evidence type="ECO:0000256" key="1">
    <source>
        <dbReference type="SAM" id="MobiDB-lite"/>
    </source>
</evidence>
<dbReference type="Proteomes" id="UP000054270">
    <property type="component" value="Unassembled WGS sequence"/>
</dbReference>